<gene>
    <name evidence="2" type="ORF">CI238_00617</name>
</gene>
<feature type="compositionally biased region" description="Basic and acidic residues" evidence="1">
    <location>
        <begin position="446"/>
        <end position="459"/>
    </location>
</feature>
<comment type="caution">
    <text evidence="2">The sequence shown here is derived from an EMBL/GenBank/DDBJ whole genome shotgun (WGS) entry which is preliminary data.</text>
</comment>
<dbReference type="PANTHER" id="PTHR38166:SF1">
    <property type="entry name" value="C2H2-TYPE DOMAIN-CONTAINING PROTEIN"/>
    <property type="match status" value="1"/>
</dbReference>
<evidence type="ECO:0000256" key="1">
    <source>
        <dbReference type="SAM" id="MobiDB-lite"/>
    </source>
</evidence>
<dbReference type="PANTHER" id="PTHR38166">
    <property type="entry name" value="C2H2-TYPE DOMAIN-CONTAINING PROTEIN-RELATED"/>
    <property type="match status" value="1"/>
</dbReference>
<dbReference type="STRING" id="1573173.A0A166M2Y7"/>
<reference evidence="2 3" key="1">
    <citation type="submission" date="2015-06" db="EMBL/GenBank/DDBJ databases">
        <title>Survival trade-offs in plant roots during colonization by closely related pathogenic and mutualistic fungi.</title>
        <authorList>
            <person name="Hacquard S."/>
            <person name="Kracher B."/>
            <person name="Hiruma K."/>
            <person name="Weinman A."/>
            <person name="Muench P."/>
            <person name="Garrido Oter R."/>
            <person name="Ver Loren van Themaat E."/>
            <person name="Dallerey J.-F."/>
            <person name="Damm U."/>
            <person name="Henrissat B."/>
            <person name="Lespinet O."/>
            <person name="Thon M."/>
            <person name="Kemen E."/>
            <person name="McHardy A.C."/>
            <person name="Schulze-Lefert P."/>
            <person name="O'Connell R.J."/>
        </authorList>
    </citation>
    <scope>NUCLEOTIDE SEQUENCE [LARGE SCALE GENOMIC DNA]</scope>
    <source>
        <strain evidence="2 3">MAFF 238704</strain>
    </source>
</reference>
<dbReference type="AlphaFoldDB" id="A0A166M2Y7"/>
<organism evidence="2 3">
    <name type="scientific">Colletotrichum incanum</name>
    <name type="common">Soybean anthracnose fungus</name>
    <dbReference type="NCBI Taxonomy" id="1573173"/>
    <lineage>
        <taxon>Eukaryota</taxon>
        <taxon>Fungi</taxon>
        <taxon>Dikarya</taxon>
        <taxon>Ascomycota</taxon>
        <taxon>Pezizomycotina</taxon>
        <taxon>Sordariomycetes</taxon>
        <taxon>Hypocreomycetidae</taxon>
        <taxon>Glomerellales</taxon>
        <taxon>Glomerellaceae</taxon>
        <taxon>Colletotrichum</taxon>
        <taxon>Colletotrichum spaethianum species complex</taxon>
    </lineage>
</organism>
<feature type="compositionally biased region" description="Polar residues" evidence="1">
    <location>
        <begin position="460"/>
        <end position="469"/>
    </location>
</feature>
<evidence type="ECO:0000313" key="3">
    <source>
        <dbReference type="Proteomes" id="UP000076584"/>
    </source>
</evidence>
<protein>
    <submittedName>
        <fullName evidence="2">Het and ankyrin domain protein</fullName>
    </submittedName>
</protein>
<sequence>MGITLFGIESRRFEEFNQWTATPPYAAVASIGHPSRDLNLDPTGKEIHRSQPISGKPELQRFEAACGLARDRGLQYVWPDSWCADVKSGGISSHRLESWKACYGRARWCLVLMPESLYRQFHGQLHPNGNNSGWTQGPYTKESFLGLLIASRMEFFTLGCDTKDERPLPNLTHMIFAIRRMNAARLLTFSSNDISTKDASVVNAASNHGSVQTAIPHLFLFVFQNNAESCHYNDQAELRQRVQERRVTVPKDSVSLRLEPIYNHQGHHQATPFTWQCEKPTIAKSNSYIQQSQNMATPMVRHVLNGRWHGFQPWAHKPIPTESRDKKQHGIRYLYSMAEEETFFQHSPTLRAQNQPFTILRLKQQANAEVFGPINNLDTLGVSMPTMPSQLLRDHLQSSKEDAPSTIRSWLDSTPLDPAIKEGKEPLDSLPSVGSVDVVDNDMEDVNDRSSETSSKTEDQWQSFDEWSESATSLEPSHPLFSVKEKLIETALARYFDQKKKQQNSSGQKIRVPSNNEGWPEIACPFYKTDPVKYSNCLKGPRLLSIPQVKDHLLQQHRMPFYCPVCKKNFQAAESRDKHIIKRICNLRKDFPHKGVSDDQRRLLLRRHRRLGLKQHWHKICVLLQLQISGSASPYLMDTNKIANEVMAFRNFWRKNGQNCVADTLVTVDLRHWDRQNEERDLASLYADIFKGALENLIQWYK</sequence>
<dbReference type="Proteomes" id="UP000076584">
    <property type="component" value="Unassembled WGS sequence"/>
</dbReference>
<proteinExistence type="predicted"/>
<dbReference type="EMBL" id="LFIW01002706">
    <property type="protein sequence ID" value="KZL64220.1"/>
    <property type="molecule type" value="Genomic_DNA"/>
</dbReference>
<feature type="compositionally biased region" description="Basic and acidic residues" evidence="1">
    <location>
        <begin position="394"/>
        <end position="403"/>
    </location>
</feature>
<accession>A0A166M2Y7</accession>
<feature type="region of interest" description="Disordered" evidence="1">
    <location>
        <begin position="394"/>
        <end position="469"/>
    </location>
</feature>
<name>A0A166M2Y7_COLIC</name>
<evidence type="ECO:0000313" key="2">
    <source>
        <dbReference type="EMBL" id="KZL64220.1"/>
    </source>
</evidence>
<keyword evidence="3" id="KW-1185">Reference proteome</keyword>